<reference evidence="1 2" key="1">
    <citation type="submission" date="2015-09" db="EMBL/GenBank/DDBJ databases">
        <authorList>
            <consortium name="Pathogen Informatics"/>
        </authorList>
    </citation>
    <scope>NUCLEOTIDE SEQUENCE [LARGE SCALE GENOMIC DNA]</scope>
    <source>
        <strain evidence="1 2">2789STDY5608838</strain>
    </source>
</reference>
<evidence type="ECO:0000313" key="2">
    <source>
        <dbReference type="Proteomes" id="UP000095447"/>
    </source>
</evidence>
<evidence type="ECO:0000313" key="1">
    <source>
        <dbReference type="EMBL" id="CUN55813.1"/>
    </source>
</evidence>
<dbReference type="Proteomes" id="UP000095447">
    <property type="component" value="Unassembled WGS sequence"/>
</dbReference>
<organism evidence="1 2">
    <name type="scientific">Blautia obeum</name>
    <dbReference type="NCBI Taxonomy" id="40520"/>
    <lineage>
        <taxon>Bacteria</taxon>
        <taxon>Bacillati</taxon>
        <taxon>Bacillota</taxon>
        <taxon>Clostridia</taxon>
        <taxon>Lachnospirales</taxon>
        <taxon>Lachnospiraceae</taxon>
        <taxon>Blautia</taxon>
    </lineage>
</organism>
<accession>A0A173XWJ0</accession>
<sequence>MKTVKTPAGIFKINKVKIPSAYTCAAEQKIEYISENHVQIITMNQAVSFGDQILSPRICQSCMNPEKITIYPLEIEYFGEKVFFTDHYSVKEWKKGDPLPEIHEWYPHIKKARCNPCRNCGRC</sequence>
<protein>
    <submittedName>
        <fullName evidence="1">Uncharacterized protein</fullName>
    </submittedName>
</protein>
<name>A0A173XWJ0_9FIRM</name>
<dbReference type="EMBL" id="CYZA01000002">
    <property type="protein sequence ID" value="CUN55813.1"/>
    <property type="molecule type" value="Genomic_DNA"/>
</dbReference>
<dbReference type="RefSeq" id="WP_055052737.1">
    <property type="nucleotide sequence ID" value="NZ_CYZA01000002.1"/>
</dbReference>
<dbReference type="AlphaFoldDB" id="A0A173XWJ0"/>
<gene>
    <name evidence="1" type="ORF">ERS852395_00693</name>
</gene>
<proteinExistence type="predicted"/>